<evidence type="ECO:0000256" key="6">
    <source>
        <dbReference type="ARBA" id="ARBA00023326"/>
    </source>
</evidence>
<dbReference type="Pfam" id="PF00553">
    <property type="entry name" value="CBM_2"/>
    <property type="match status" value="1"/>
</dbReference>
<accession>A0A2W2GNI1</accession>
<dbReference type="PROSITE" id="PS00561">
    <property type="entry name" value="CBM2_A"/>
    <property type="match status" value="1"/>
</dbReference>
<dbReference type="AlphaFoldDB" id="A0A2W2GNI1"/>
<dbReference type="InterPro" id="IPR003961">
    <property type="entry name" value="FN3_dom"/>
</dbReference>
<feature type="domain" description="GH18" evidence="11">
    <location>
        <begin position="305"/>
        <end position="598"/>
    </location>
</feature>
<keyword evidence="6" id="KW-0624">Polysaccharide degradation</keyword>
<evidence type="ECO:0000256" key="8">
    <source>
        <dbReference type="SAM" id="SignalP"/>
    </source>
</evidence>
<dbReference type="PANTHER" id="PTHR45708">
    <property type="entry name" value="ENDOCHITINASE"/>
    <property type="match status" value="1"/>
</dbReference>
<evidence type="ECO:0000313" key="12">
    <source>
        <dbReference type="EMBL" id="PZG51096.1"/>
    </source>
</evidence>
<gene>
    <name evidence="12" type="ORF">C1I98_09060</name>
</gene>
<feature type="signal peptide" evidence="8">
    <location>
        <begin position="1"/>
        <end position="15"/>
    </location>
</feature>
<dbReference type="SUPFAM" id="SSF49384">
    <property type="entry name" value="Carbohydrate-binding domain"/>
    <property type="match status" value="1"/>
</dbReference>
<evidence type="ECO:0000256" key="5">
    <source>
        <dbReference type="ARBA" id="ARBA00023295"/>
    </source>
</evidence>
<feature type="domain" description="Fibronectin type-III" evidence="9">
    <location>
        <begin position="215"/>
        <end position="297"/>
    </location>
</feature>
<dbReference type="InterPro" id="IPR001579">
    <property type="entry name" value="Glyco_hydro_18_chit_AS"/>
</dbReference>
<feature type="chain" id="PRO_5015981092" description="chitinase" evidence="8">
    <location>
        <begin position="16"/>
        <end position="599"/>
    </location>
</feature>
<dbReference type="SUPFAM" id="SSF49265">
    <property type="entry name" value="Fibronectin type III"/>
    <property type="match status" value="1"/>
</dbReference>
<dbReference type="SUPFAM" id="SSF51445">
    <property type="entry name" value="(Trans)glycosidases"/>
    <property type="match status" value="1"/>
</dbReference>
<dbReference type="InterPro" id="IPR050542">
    <property type="entry name" value="Glycosyl_Hydrlase18_Chitinase"/>
</dbReference>
<dbReference type="CDD" id="cd02871">
    <property type="entry name" value="GH18_chitinase_D-like"/>
    <property type="match status" value="1"/>
</dbReference>
<sequence>MAATSLLLTPGPAAAAAATATFTKAASWGSGFEGRFTITNGGTTPLNGWEIALDMPSGAAISSSWDALMSRNGQRYVFKNVGWNGNLAPGATVNFGFIGTPGSAEPSNCTLNGNPCGDAQVPVPGKPGAPTVSGVTGDSISLSWRASSGTVTGYRVYEGTAVRATGSGTTATIGSLGSCETHTYTVKAYNSAGESPASEPVTGSTAGCTGGVPGKVGAVTASDVTSTSATLKWPAASGTVTGYRVYQGGTLKATVNATTATVSGLTACTTHSFTVRAYNDSGEGPASDPASVVTGGCDTGPLPKHFLTGYWHNFVNPAVEMKLGATPNEYDLIAVAFAEATSTPGRLDFKLDPALATAVGGYTEAEFKSDIAALHSRGKKVILSVGGELGRVQVGSGQAAAAFADSAYALMQEYGFDGVDIDLENGLNATYMAQALRQLRAKAGSDLIITMAPQTIDMQSTGMGYFQLALSIKDILTVVNMQYYNSGSMLGCDKNAAYSQGTVNFMTALACIQLENGLRPDQVALGLPAGAGAAGGGVVQPSMVNQALTCLARGTNCGSFVPPRTYPGIRGAMTWSINWDASHNWNFSKTVKPHLATLP</sequence>
<dbReference type="Gene3D" id="2.60.40.10">
    <property type="entry name" value="Immunoglobulins"/>
    <property type="match status" value="2"/>
</dbReference>
<dbReference type="InterPro" id="IPR001223">
    <property type="entry name" value="Glyco_hydro18_cat"/>
</dbReference>
<feature type="domain" description="Fibronectin type-III" evidence="9">
    <location>
        <begin position="126"/>
        <end position="208"/>
    </location>
</feature>
<dbReference type="InterPro" id="IPR008965">
    <property type="entry name" value="CBM2/CBM3_carb-bd_dom_sf"/>
</dbReference>
<dbReference type="Pfam" id="PF00041">
    <property type="entry name" value="fn3"/>
    <property type="match status" value="2"/>
</dbReference>
<dbReference type="PROSITE" id="PS01095">
    <property type="entry name" value="GH18_1"/>
    <property type="match status" value="1"/>
</dbReference>
<keyword evidence="3 7" id="KW-0378">Hydrolase</keyword>
<comment type="similarity">
    <text evidence="1">Belongs to the glycosyl hydrolase 18 family. Chitinase class II subfamily.</text>
</comment>
<feature type="domain" description="CBM2" evidence="10">
    <location>
        <begin position="11"/>
        <end position="119"/>
    </location>
</feature>
<evidence type="ECO:0000256" key="3">
    <source>
        <dbReference type="ARBA" id="ARBA00022801"/>
    </source>
</evidence>
<dbReference type="Gene3D" id="3.20.20.80">
    <property type="entry name" value="Glycosidases"/>
    <property type="match status" value="1"/>
</dbReference>
<evidence type="ECO:0000259" key="9">
    <source>
        <dbReference type="PROSITE" id="PS50853"/>
    </source>
</evidence>
<dbReference type="PROSITE" id="PS50853">
    <property type="entry name" value="FN3"/>
    <property type="match status" value="2"/>
</dbReference>
<comment type="caution">
    <text evidence="12">The sequence shown here is derived from an EMBL/GenBank/DDBJ whole genome shotgun (WGS) entry which is preliminary data.</text>
</comment>
<dbReference type="GO" id="GO:0008843">
    <property type="term" value="F:endochitinase activity"/>
    <property type="evidence" value="ECO:0007669"/>
    <property type="project" value="UniProtKB-EC"/>
</dbReference>
<evidence type="ECO:0000256" key="7">
    <source>
        <dbReference type="RuleBase" id="RU000489"/>
    </source>
</evidence>
<dbReference type="GO" id="GO:0008061">
    <property type="term" value="F:chitin binding"/>
    <property type="evidence" value="ECO:0007669"/>
    <property type="project" value="InterPro"/>
</dbReference>
<dbReference type="InterPro" id="IPR013783">
    <property type="entry name" value="Ig-like_fold"/>
</dbReference>
<dbReference type="PROSITE" id="PS51173">
    <property type="entry name" value="CBM2"/>
    <property type="match status" value="1"/>
</dbReference>
<evidence type="ECO:0000259" key="11">
    <source>
        <dbReference type="PROSITE" id="PS51910"/>
    </source>
</evidence>
<dbReference type="PANTHER" id="PTHR45708:SF49">
    <property type="entry name" value="ENDOCHITINASE"/>
    <property type="match status" value="1"/>
</dbReference>
<dbReference type="InterPro" id="IPR001919">
    <property type="entry name" value="CBD2"/>
</dbReference>
<dbReference type="SMART" id="SM00636">
    <property type="entry name" value="Glyco_18"/>
    <property type="match status" value="1"/>
</dbReference>
<dbReference type="InterPro" id="IPR012291">
    <property type="entry name" value="CBM2_carb-bd_dom_sf"/>
</dbReference>
<organism evidence="12 13">
    <name type="scientific">Spongiactinospora gelatinilytica</name>
    <dbReference type="NCBI Taxonomy" id="2666298"/>
    <lineage>
        <taxon>Bacteria</taxon>
        <taxon>Bacillati</taxon>
        <taxon>Actinomycetota</taxon>
        <taxon>Actinomycetes</taxon>
        <taxon>Streptosporangiales</taxon>
        <taxon>Streptosporangiaceae</taxon>
        <taxon>Spongiactinospora</taxon>
    </lineage>
</organism>
<evidence type="ECO:0000256" key="2">
    <source>
        <dbReference type="ARBA" id="ARBA00012729"/>
    </source>
</evidence>
<evidence type="ECO:0000313" key="13">
    <source>
        <dbReference type="Proteomes" id="UP000248544"/>
    </source>
</evidence>
<dbReference type="GO" id="GO:0030247">
    <property type="term" value="F:polysaccharide binding"/>
    <property type="evidence" value="ECO:0007669"/>
    <property type="project" value="UniProtKB-UniRule"/>
</dbReference>
<dbReference type="Pfam" id="PF00704">
    <property type="entry name" value="Glyco_hydro_18"/>
    <property type="match status" value="1"/>
</dbReference>
<name>A0A2W2GNI1_9ACTN</name>
<dbReference type="InterPro" id="IPR017853">
    <property type="entry name" value="GH"/>
</dbReference>
<keyword evidence="8" id="KW-0732">Signal</keyword>
<dbReference type="EMBL" id="POUA01000048">
    <property type="protein sequence ID" value="PZG51096.1"/>
    <property type="molecule type" value="Genomic_DNA"/>
</dbReference>
<dbReference type="GO" id="GO:0000272">
    <property type="term" value="P:polysaccharide catabolic process"/>
    <property type="evidence" value="ECO:0007669"/>
    <property type="project" value="UniProtKB-KW"/>
</dbReference>
<evidence type="ECO:0000256" key="4">
    <source>
        <dbReference type="ARBA" id="ARBA00023277"/>
    </source>
</evidence>
<dbReference type="SMART" id="SM00060">
    <property type="entry name" value="FN3"/>
    <property type="match status" value="2"/>
</dbReference>
<dbReference type="InterPro" id="IPR018366">
    <property type="entry name" value="CBM2_CS"/>
</dbReference>
<dbReference type="SMART" id="SM00637">
    <property type="entry name" value="CBD_II"/>
    <property type="match status" value="1"/>
</dbReference>
<keyword evidence="5 7" id="KW-0326">Glycosidase</keyword>
<dbReference type="CDD" id="cd00063">
    <property type="entry name" value="FN3"/>
    <property type="match status" value="2"/>
</dbReference>
<dbReference type="InterPro" id="IPR011583">
    <property type="entry name" value="Chitinase_II/V-like_cat"/>
</dbReference>
<evidence type="ECO:0000256" key="1">
    <source>
        <dbReference type="ARBA" id="ARBA00009121"/>
    </source>
</evidence>
<keyword evidence="13" id="KW-1185">Reference proteome</keyword>
<evidence type="ECO:0000259" key="10">
    <source>
        <dbReference type="PROSITE" id="PS51173"/>
    </source>
</evidence>
<dbReference type="InterPro" id="IPR036116">
    <property type="entry name" value="FN3_sf"/>
</dbReference>
<proteinExistence type="inferred from homology"/>
<dbReference type="PROSITE" id="PS51910">
    <property type="entry name" value="GH18_2"/>
    <property type="match status" value="1"/>
</dbReference>
<dbReference type="Gene3D" id="2.60.40.290">
    <property type="match status" value="1"/>
</dbReference>
<reference evidence="12 13" key="1">
    <citation type="submission" date="2018-01" db="EMBL/GenBank/DDBJ databases">
        <title>Draft genome sequence of Sphaerisporangium sp. 7K107.</title>
        <authorList>
            <person name="Sahin N."/>
            <person name="Saygin H."/>
            <person name="Ay H."/>
        </authorList>
    </citation>
    <scope>NUCLEOTIDE SEQUENCE [LARGE SCALE GENOMIC DNA]</scope>
    <source>
        <strain evidence="12 13">7K107</strain>
    </source>
</reference>
<keyword evidence="4" id="KW-0119">Carbohydrate metabolism</keyword>
<protein>
    <recommendedName>
        <fullName evidence="2">chitinase</fullName>
        <ecNumber evidence="2">3.2.1.14</ecNumber>
    </recommendedName>
</protein>
<dbReference type="EC" id="3.2.1.14" evidence="2"/>
<dbReference type="Proteomes" id="UP000248544">
    <property type="component" value="Unassembled WGS sequence"/>
</dbReference>